<evidence type="ECO:0000313" key="3">
    <source>
        <dbReference type="EMBL" id="QEG43624.1"/>
    </source>
</evidence>
<dbReference type="EMBL" id="CP042914">
    <property type="protein sequence ID" value="QEG43624.1"/>
    <property type="molecule type" value="Genomic_DNA"/>
</dbReference>
<keyword evidence="1" id="KW-0479">Metal-binding</keyword>
<reference evidence="3 4" key="1">
    <citation type="submission" date="2019-08" db="EMBL/GenBank/DDBJ databases">
        <title>Deep-cultivation of Planctomycetes and their phenomic and genomic characterization uncovers novel biology.</title>
        <authorList>
            <person name="Wiegand S."/>
            <person name="Jogler M."/>
            <person name="Boedeker C."/>
            <person name="Pinto D."/>
            <person name="Vollmers J."/>
            <person name="Rivas-Marin E."/>
            <person name="Kohn T."/>
            <person name="Peeters S.H."/>
            <person name="Heuer A."/>
            <person name="Rast P."/>
            <person name="Oberbeckmann S."/>
            <person name="Bunk B."/>
            <person name="Jeske O."/>
            <person name="Meyerdierks A."/>
            <person name="Storesund J.E."/>
            <person name="Kallscheuer N."/>
            <person name="Luecker S."/>
            <person name="Lage O.M."/>
            <person name="Pohl T."/>
            <person name="Merkel B.J."/>
            <person name="Hornburger P."/>
            <person name="Mueller R.-W."/>
            <person name="Bruemmer F."/>
            <person name="Labrenz M."/>
            <person name="Spormann A.M."/>
            <person name="Op den Camp H."/>
            <person name="Overmann J."/>
            <person name="Amann R."/>
            <person name="Jetten M.S.M."/>
            <person name="Mascher T."/>
            <person name="Medema M.H."/>
            <person name="Devos D.P."/>
            <person name="Kaster A.-K."/>
            <person name="Ovreas L."/>
            <person name="Rohde M."/>
            <person name="Galperin M.Y."/>
            <person name="Jogler C."/>
        </authorList>
    </citation>
    <scope>NUCLEOTIDE SEQUENCE [LARGE SCALE GENOMIC DNA]</scope>
    <source>
        <strain evidence="3 4">UC8</strain>
    </source>
</reference>
<sequence length="134" mass="15782">MIPDDLDPVTASYHRCMYGEGFLDTFYDTFLDGAPDIQEKFRNTDFTHQKLMLRESLLLMIMYSLGQTQVRDELVQLAKRHDRNHVDIPPTMYERWLESLCVAVGKHDPEFSPEMEQQWRAAMQPGIDLMVSYY</sequence>
<dbReference type="Pfam" id="PF00042">
    <property type="entry name" value="Globin"/>
    <property type="match status" value="1"/>
</dbReference>
<gene>
    <name evidence="3" type="ORF">UC8_56750</name>
</gene>
<dbReference type="InterPro" id="IPR000971">
    <property type="entry name" value="Globin"/>
</dbReference>
<keyword evidence="1" id="KW-0349">Heme</keyword>
<comment type="similarity">
    <text evidence="1">Belongs to the globin family.</text>
</comment>
<keyword evidence="1" id="KW-0408">Iron</keyword>
<dbReference type="InterPro" id="IPR012292">
    <property type="entry name" value="Globin/Proto"/>
</dbReference>
<dbReference type="AlphaFoldDB" id="A0A5B9QX39"/>
<evidence type="ECO:0000256" key="1">
    <source>
        <dbReference type="RuleBase" id="RU000356"/>
    </source>
</evidence>
<dbReference type="GO" id="GO:0020037">
    <property type="term" value="F:heme binding"/>
    <property type="evidence" value="ECO:0007669"/>
    <property type="project" value="InterPro"/>
</dbReference>
<accession>A0A5B9QX39</accession>
<name>A0A5B9QX39_9BACT</name>
<dbReference type="GO" id="GO:0005344">
    <property type="term" value="F:oxygen carrier activity"/>
    <property type="evidence" value="ECO:0007669"/>
    <property type="project" value="UniProtKB-KW"/>
</dbReference>
<dbReference type="Proteomes" id="UP000325286">
    <property type="component" value="Chromosome"/>
</dbReference>
<dbReference type="KEGG" id="rul:UC8_56750"/>
<keyword evidence="1" id="KW-0813">Transport</keyword>
<dbReference type="InterPro" id="IPR044399">
    <property type="entry name" value="Mb-like_M"/>
</dbReference>
<dbReference type="CDD" id="cd01040">
    <property type="entry name" value="Mb-like"/>
    <property type="match status" value="1"/>
</dbReference>
<dbReference type="RefSeq" id="WP_068138211.1">
    <property type="nucleotide sequence ID" value="NZ_CP042914.1"/>
</dbReference>
<proteinExistence type="inferred from homology"/>
<dbReference type="SUPFAM" id="SSF46458">
    <property type="entry name" value="Globin-like"/>
    <property type="match status" value="1"/>
</dbReference>
<dbReference type="GO" id="GO:0019825">
    <property type="term" value="F:oxygen binding"/>
    <property type="evidence" value="ECO:0007669"/>
    <property type="project" value="InterPro"/>
</dbReference>
<organism evidence="3 4">
    <name type="scientific">Roseimaritima ulvae</name>
    <dbReference type="NCBI Taxonomy" id="980254"/>
    <lineage>
        <taxon>Bacteria</taxon>
        <taxon>Pseudomonadati</taxon>
        <taxon>Planctomycetota</taxon>
        <taxon>Planctomycetia</taxon>
        <taxon>Pirellulales</taxon>
        <taxon>Pirellulaceae</taxon>
        <taxon>Roseimaritima</taxon>
    </lineage>
</organism>
<feature type="domain" description="Globin" evidence="2">
    <location>
        <begin position="26"/>
        <end position="123"/>
    </location>
</feature>
<dbReference type="Gene3D" id="1.10.490.10">
    <property type="entry name" value="Globins"/>
    <property type="match status" value="1"/>
</dbReference>
<keyword evidence="1" id="KW-0561">Oxygen transport</keyword>
<evidence type="ECO:0000313" key="4">
    <source>
        <dbReference type="Proteomes" id="UP000325286"/>
    </source>
</evidence>
<evidence type="ECO:0000259" key="2">
    <source>
        <dbReference type="Pfam" id="PF00042"/>
    </source>
</evidence>
<dbReference type="InterPro" id="IPR009050">
    <property type="entry name" value="Globin-like_sf"/>
</dbReference>
<protein>
    <recommendedName>
        <fullName evidence="2">Globin domain-containing protein</fullName>
    </recommendedName>
</protein>
<keyword evidence="4" id="KW-1185">Reference proteome</keyword>